<dbReference type="EC" id="4.2.1.47" evidence="4 7"/>
<dbReference type="Gene3D" id="3.40.50.720">
    <property type="entry name" value="NAD(P)-binding Rossmann-like Domain"/>
    <property type="match status" value="1"/>
</dbReference>
<evidence type="ECO:0000256" key="1">
    <source>
        <dbReference type="ARBA" id="ARBA00000188"/>
    </source>
</evidence>
<evidence type="ECO:0000256" key="5">
    <source>
        <dbReference type="ARBA" id="ARBA00023239"/>
    </source>
</evidence>
<dbReference type="Pfam" id="PF16363">
    <property type="entry name" value="GDP_Man_Dehyd"/>
    <property type="match status" value="1"/>
</dbReference>
<keyword evidence="5 7" id="KW-0456">Lyase</keyword>
<dbReference type="AlphaFoldDB" id="A0A2M7Q5V7"/>
<dbReference type="SUPFAM" id="SSF51735">
    <property type="entry name" value="NAD(P)-binding Rossmann-fold domains"/>
    <property type="match status" value="1"/>
</dbReference>
<evidence type="ECO:0000256" key="2">
    <source>
        <dbReference type="ARBA" id="ARBA00001937"/>
    </source>
</evidence>
<dbReference type="GO" id="GO:0070401">
    <property type="term" value="F:NADP+ binding"/>
    <property type="evidence" value="ECO:0007669"/>
    <property type="project" value="UniProtKB-UniRule"/>
</dbReference>
<keyword evidence="7" id="KW-0521">NADP</keyword>
<evidence type="ECO:0000256" key="6">
    <source>
        <dbReference type="ARBA" id="ARBA00059383"/>
    </source>
</evidence>
<dbReference type="GO" id="GO:0042351">
    <property type="term" value="P:'de novo' GDP-L-fucose biosynthetic process"/>
    <property type="evidence" value="ECO:0007669"/>
    <property type="project" value="TreeGrafter"/>
</dbReference>
<dbReference type="Gene3D" id="3.90.25.10">
    <property type="entry name" value="UDP-galactose 4-epimerase, domain 1"/>
    <property type="match status" value="1"/>
</dbReference>
<evidence type="ECO:0000259" key="8">
    <source>
        <dbReference type="Pfam" id="PF16363"/>
    </source>
</evidence>
<dbReference type="InterPro" id="IPR016040">
    <property type="entry name" value="NAD(P)-bd_dom"/>
</dbReference>
<evidence type="ECO:0000256" key="3">
    <source>
        <dbReference type="ARBA" id="ARBA00009263"/>
    </source>
</evidence>
<dbReference type="FunFam" id="3.40.50.720:FF:000924">
    <property type="entry name" value="GDP-mannose 4,6 dehydratase"/>
    <property type="match status" value="1"/>
</dbReference>
<proteinExistence type="inferred from homology"/>
<dbReference type="GO" id="GO:0008446">
    <property type="term" value="F:GDP-mannose 4,6-dehydratase activity"/>
    <property type="evidence" value="ECO:0007669"/>
    <property type="project" value="UniProtKB-UniRule"/>
</dbReference>
<evidence type="ECO:0000256" key="4">
    <source>
        <dbReference type="ARBA" id="ARBA00011989"/>
    </source>
</evidence>
<reference evidence="10" key="1">
    <citation type="submission" date="2017-09" db="EMBL/GenBank/DDBJ databases">
        <title>Depth-based differentiation of microbial function through sediment-hosted aquifers and enrichment of novel symbionts in the deep terrestrial subsurface.</title>
        <authorList>
            <person name="Probst A.J."/>
            <person name="Ladd B."/>
            <person name="Jarett J.K."/>
            <person name="Geller-Mcgrath D.E."/>
            <person name="Sieber C.M.K."/>
            <person name="Emerson J.B."/>
            <person name="Anantharaman K."/>
            <person name="Thomas B.C."/>
            <person name="Malmstrom R."/>
            <person name="Stieglmeier M."/>
            <person name="Klingl A."/>
            <person name="Woyke T."/>
            <person name="Ryan C.M."/>
            <person name="Banfield J.F."/>
        </authorList>
    </citation>
    <scope>NUCLEOTIDE SEQUENCE [LARGE SCALE GENOMIC DNA]</scope>
</reference>
<dbReference type="InterPro" id="IPR036291">
    <property type="entry name" value="NAD(P)-bd_dom_sf"/>
</dbReference>
<dbReference type="PANTHER" id="PTHR43715">
    <property type="entry name" value="GDP-MANNOSE 4,6-DEHYDRATASE"/>
    <property type="match status" value="1"/>
</dbReference>
<dbReference type="InterPro" id="IPR006368">
    <property type="entry name" value="GDP_Man_deHydtase"/>
</dbReference>
<comment type="caution">
    <text evidence="7">Lacks conserved residue(s) required for the propagation of feature annotation.</text>
</comment>
<comment type="cofactor">
    <cofactor evidence="2 7">
        <name>NADP(+)</name>
        <dbReference type="ChEBI" id="CHEBI:58349"/>
    </cofactor>
</comment>
<dbReference type="NCBIfam" id="TIGR01472">
    <property type="entry name" value="gmd"/>
    <property type="match status" value="1"/>
</dbReference>
<accession>A0A2M7Q5V7</accession>
<dbReference type="CDD" id="cd05260">
    <property type="entry name" value="GDP_MD_SDR_e"/>
    <property type="match status" value="1"/>
</dbReference>
<organism evidence="9 10">
    <name type="scientific">Candidatus Yonathbacteria bacterium CG_4_10_14_0_8_um_filter_43_17</name>
    <dbReference type="NCBI Taxonomy" id="1975099"/>
    <lineage>
        <taxon>Bacteria</taxon>
        <taxon>Candidatus Yonathiibacteriota</taxon>
    </lineage>
</organism>
<evidence type="ECO:0000256" key="7">
    <source>
        <dbReference type="HAMAP-Rule" id="MF_00955"/>
    </source>
</evidence>
<evidence type="ECO:0000313" key="9">
    <source>
        <dbReference type="EMBL" id="PIY58811.1"/>
    </source>
</evidence>
<comment type="caution">
    <text evidence="9">The sequence shown here is derived from an EMBL/GenBank/DDBJ whole genome shotgun (WGS) entry which is preliminary data.</text>
</comment>
<feature type="domain" description="NAD(P)-binding" evidence="8">
    <location>
        <begin position="5"/>
        <end position="333"/>
    </location>
</feature>
<sequence length="344" mass="39240">MKKAIITGITGQDGSYLAELLLEKGYEVHGIIRRASTFNTSRIDHLYQDPHIKGVKLFLHYGDLSDGSNISRLITHIKPDEIYHLGAQSHVRVSFDIPEYTGDVTGLGTVRILEAIRDSGIKTKFYQASSSEMFGKALEIPLKETTPFYPRSPYGCAKVYAYWITKNYRESYGMFASNGILFNHESPRRGETFVTKKITKGLARIKLGKEEKLYLGNLDAKRDWGYAKDYVYGMWLMLQHTEPDDFILATNETHSVREFIEEACKHLGFELEWKGAGVDEKGVDKKTGKTIIEIDPKYYRPAEVDILLGDYSKAKNKLGWEPETKFKDLVKLMVEEDLKNEQGL</sequence>
<dbReference type="PANTHER" id="PTHR43715:SF1">
    <property type="entry name" value="GDP-MANNOSE 4,6 DEHYDRATASE"/>
    <property type="match status" value="1"/>
</dbReference>
<protein>
    <recommendedName>
        <fullName evidence="4 7">GDP-mannose 4,6-dehydratase</fullName>
        <ecNumber evidence="4 7">4.2.1.47</ecNumber>
    </recommendedName>
    <alternativeName>
        <fullName evidence="7">GDP-D-mannose dehydratase</fullName>
    </alternativeName>
</protein>
<comment type="similarity">
    <text evidence="3 7">Belongs to the NAD(P)-dependent epimerase/dehydratase family. GDP-mannose 4,6-dehydratase subfamily.</text>
</comment>
<comment type="catalytic activity">
    <reaction evidence="1 7">
        <text>GDP-alpha-D-mannose = GDP-4-dehydro-alpha-D-rhamnose + H2O</text>
        <dbReference type="Rhea" id="RHEA:23820"/>
        <dbReference type="ChEBI" id="CHEBI:15377"/>
        <dbReference type="ChEBI" id="CHEBI:57527"/>
        <dbReference type="ChEBI" id="CHEBI:57964"/>
        <dbReference type="EC" id="4.2.1.47"/>
    </reaction>
</comment>
<dbReference type="Proteomes" id="UP000230732">
    <property type="component" value="Unassembled WGS sequence"/>
</dbReference>
<evidence type="ECO:0000313" key="10">
    <source>
        <dbReference type="Proteomes" id="UP000230732"/>
    </source>
</evidence>
<gene>
    <name evidence="7 9" type="primary">gmd</name>
    <name evidence="9" type="ORF">COY98_00175</name>
</gene>
<name>A0A2M7Q5V7_9BACT</name>
<dbReference type="HAMAP" id="MF_00955">
    <property type="entry name" value="GDP_Man_dehydratase"/>
    <property type="match status" value="1"/>
</dbReference>
<dbReference type="EMBL" id="PFKX01000005">
    <property type="protein sequence ID" value="PIY58811.1"/>
    <property type="molecule type" value="Genomic_DNA"/>
</dbReference>
<comment type="function">
    <text evidence="6 7">Catalyzes the conversion of GDP-D-mannose to GDP-4-dehydro-6-deoxy-D-mannose.</text>
</comment>